<dbReference type="Proteomes" id="UP000005326">
    <property type="component" value="Unassembled WGS sequence"/>
</dbReference>
<feature type="coiled-coil region" evidence="1">
    <location>
        <begin position="20"/>
        <end position="110"/>
    </location>
</feature>
<keyword evidence="5" id="KW-1185">Reference proteome</keyword>
<dbReference type="NCBIfam" id="TIGR02675">
    <property type="entry name" value="tape_meas_nterm"/>
    <property type="match status" value="1"/>
</dbReference>
<evidence type="ECO:0000256" key="2">
    <source>
        <dbReference type="SAM" id="MobiDB-lite"/>
    </source>
</evidence>
<reference evidence="4" key="1">
    <citation type="submission" date="2007-10" db="EMBL/GenBank/DDBJ databases">
        <authorList>
            <person name="Fulton L."/>
            <person name="Clifton S."/>
            <person name="Fulton B."/>
            <person name="Xu J."/>
            <person name="Minx P."/>
            <person name="Pepin K.H."/>
            <person name="Johnson M."/>
            <person name="Thiruvilangam P."/>
            <person name="Bhonagiri V."/>
            <person name="Nash W.E."/>
            <person name="Mardis E.R."/>
            <person name="Wilson R.K."/>
        </authorList>
    </citation>
    <scope>NUCLEOTIDE SEQUENCE [LARGE SCALE GENOMIC DNA]</scope>
    <source>
        <strain evidence="4">DSM 15702</strain>
    </source>
</reference>
<dbReference type="PANTHER" id="PTHR38812">
    <property type="entry name" value="MU-LIKE PROPHAGE FLUMU PROTEIN GP42"/>
    <property type="match status" value="1"/>
</dbReference>
<feature type="region of interest" description="Disordered" evidence="2">
    <location>
        <begin position="833"/>
        <end position="853"/>
    </location>
</feature>
<evidence type="ECO:0000313" key="4">
    <source>
        <dbReference type="EMBL" id="EDS01632.1"/>
    </source>
</evidence>
<feature type="coiled-coil region" evidence="1">
    <location>
        <begin position="664"/>
        <end position="709"/>
    </location>
</feature>
<feature type="compositionally biased region" description="Low complexity" evidence="2">
    <location>
        <begin position="833"/>
        <end position="849"/>
    </location>
</feature>
<feature type="domain" description="Tape measure protein N-terminal" evidence="3">
    <location>
        <begin position="151"/>
        <end position="332"/>
    </location>
</feature>
<evidence type="ECO:0000259" key="3">
    <source>
        <dbReference type="Pfam" id="PF20155"/>
    </source>
</evidence>
<feature type="coiled-coil region" evidence="1">
    <location>
        <begin position="465"/>
        <end position="555"/>
    </location>
</feature>
<reference evidence="4" key="2">
    <citation type="submission" date="2014-06" db="EMBL/GenBank/DDBJ databases">
        <title>Draft genome sequence of Eubacterium siraeum (DSM 15702).</title>
        <authorList>
            <person name="Sudarsanam P."/>
            <person name="Ley R."/>
            <person name="Guruge J."/>
            <person name="Turnbaugh P.J."/>
            <person name="Mahowald M."/>
            <person name="Liep D."/>
            <person name="Gordon J."/>
        </authorList>
    </citation>
    <scope>NUCLEOTIDE SEQUENCE</scope>
    <source>
        <strain evidence="4">DSM 15702</strain>
    </source>
</reference>
<proteinExistence type="predicted"/>
<dbReference type="Pfam" id="PF20155">
    <property type="entry name" value="TMP_3"/>
    <property type="match status" value="1"/>
</dbReference>
<accession>B0MKT7</accession>
<evidence type="ECO:0000313" key="5">
    <source>
        <dbReference type="Proteomes" id="UP000005326"/>
    </source>
</evidence>
<sequence>MAQELTANFGANSTKFSKGVQEIKAQLTELNKALELNKQAVADTNKKAKEYEKELNQLKTAEKENGTVTKEQKARMAELEKEIDKARIRAAQLKAEQIDLKTELKETTSELKKQKAGVSGVSDEMKKMKTLITGFIAAYGSKKLFELLIGSNDEMEQYTTSLEVMLGSASKASAMIEKMRDFAAKTPLTLENVISGGSLLMSYGVDESNLIDTMTKLGDLARGNAEKMDRITLAYGQMLAKGKVTGEELMQMTEAGVPLQTTLAESIGVTGEEFSKMVSAGKVGIDDLNKAITGLTTGNGKFAGMMEKQSQTMRGMLSTLLDNLSEFMRKMGEGAFGEVKSALQEASDLLAEWEKDGTLDRWAQGVGVMLKNLIAFLKQAISVGLDFKEAIIAGAVALGTFKVAIGIGNIISTTVLRIKEFGIATELATIKQKAFNATGAANPYVLMASLLATLVVDTIAFTSASDDAKKSIDELKDSANGAKDKADELSDVLERYKTISNSTGTAAEKTEELQSLQKQLNDTYSTTAEKLDLVNGKYEDNIEKLQEATRQEKELALAKAQSYYDELASSDAKRNYDDVHSADSDEDMSAVSKITIATHKDHEGTGRGAYKTYPLFGDANLYDQVTGTARQRADYYKDVVTRLKEANLEATEAYKNYNDLWIKYEDEAQKIEKAKVSVDELTDSIEKSAKKTEENTETKNNNIKTTEELADSTSTLVKNLNELASAYAEQGKNGNISYDTMLKLIDAGYTQCISLDNETGKIKLNTEAYKELAKAKLASQIAEYDATIGTSGTPNINSYYDQQEWEAKKDLRLKRDALKAMYDNFDNYMEAGSFSSTGNSSEKSSTSSADNEYKKASEAYKTEADKKIALIKRELEAKKELRDATIKAIDDEIEARKRLNEDNDLEKQINEVKAQLKYSQLDEFSREQMEKKLQGLYDDKAEKNWQRNAQARKDAANAKYESEQKSYNNQISAINESLKTVQQIMSAMADGSKTVESIVNNNNTRNNTANVNLIGTALTMAQITKAVKDALMDDIVIR</sequence>
<dbReference type="AlphaFoldDB" id="B0MKT7"/>
<evidence type="ECO:0000256" key="1">
    <source>
        <dbReference type="SAM" id="Coils"/>
    </source>
</evidence>
<dbReference type="InterPro" id="IPR013491">
    <property type="entry name" value="Tape_meas_N"/>
</dbReference>
<gene>
    <name evidence="4" type="ORF">EUBSIR_00430</name>
</gene>
<dbReference type="Gene3D" id="1.10.287.1490">
    <property type="match status" value="1"/>
</dbReference>
<dbReference type="InterPro" id="IPR053058">
    <property type="entry name" value="Mulikevirus_tape_measure"/>
</dbReference>
<comment type="caution">
    <text evidence="4">The sequence shown here is derived from an EMBL/GenBank/DDBJ whole genome shotgun (WGS) entry which is preliminary data.</text>
</comment>
<keyword evidence="1" id="KW-0175">Coiled coil</keyword>
<organism evidence="4 5">
    <name type="scientific">[Eubacterium] siraeum DSM 15702</name>
    <dbReference type="NCBI Taxonomy" id="428128"/>
    <lineage>
        <taxon>Bacteria</taxon>
        <taxon>Bacillati</taxon>
        <taxon>Bacillota</taxon>
        <taxon>Clostridia</taxon>
        <taxon>Eubacteriales</taxon>
        <taxon>Oscillospiraceae</taxon>
        <taxon>Oscillospiraceae incertae sedis</taxon>
    </lineage>
</organism>
<dbReference type="EMBL" id="ABCA03000033">
    <property type="protein sequence ID" value="EDS01632.1"/>
    <property type="molecule type" value="Genomic_DNA"/>
</dbReference>
<dbReference type="PANTHER" id="PTHR38812:SF2">
    <property type="entry name" value="MU-LIKE PROPHAGE FLUMU PROTEIN GP42"/>
    <property type="match status" value="1"/>
</dbReference>
<protein>
    <submittedName>
        <fullName evidence="4">Tape measure domain protein</fullName>
    </submittedName>
</protein>
<name>B0MKT7_9FIRM</name>